<reference evidence="17 19" key="1">
    <citation type="submission" date="2019-04" db="EMBL/GenBank/DDBJ databases">
        <title>Step-wise assembly of the neonatal virome modulated by breast feeding.</title>
        <authorList>
            <person name="Liang G."/>
            <person name="Bushman F."/>
        </authorList>
    </citation>
    <scope>NUCLEOTIDE SEQUENCE [LARGE SCALE GENOMIC DNA]</scope>
    <source>
        <strain evidence="17 19">E3404</strain>
    </source>
</reference>
<dbReference type="Gene3D" id="1.10.730.10">
    <property type="entry name" value="Isoleucyl-tRNA Synthetase, Domain 1"/>
    <property type="match status" value="1"/>
</dbReference>
<dbReference type="SUPFAM" id="SSF55190">
    <property type="entry name" value="Arginyl-tRNA synthetase (ArgRS), N-terminal 'additional' domain"/>
    <property type="match status" value="1"/>
</dbReference>
<evidence type="ECO:0000256" key="7">
    <source>
        <dbReference type="ARBA" id="ARBA00022840"/>
    </source>
</evidence>
<evidence type="ECO:0000313" key="20">
    <source>
        <dbReference type="Proteomes" id="UP000516696"/>
    </source>
</evidence>
<evidence type="ECO:0000256" key="3">
    <source>
        <dbReference type="ARBA" id="ARBA00011245"/>
    </source>
</evidence>
<comment type="catalytic activity">
    <reaction evidence="10 11">
        <text>tRNA(Arg) + L-arginine + ATP = L-arginyl-tRNA(Arg) + AMP + diphosphate</text>
        <dbReference type="Rhea" id="RHEA:20301"/>
        <dbReference type="Rhea" id="RHEA-COMP:9658"/>
        <dbReference type="Rhea" id="RHEA-COMP:9673"/>
        <dbReference type="ChEBI" id="CHEBI:30616"/>
        <dbReference type="ChEBI" id="CHEBI:32682"/>
        <dbReference type="ChEBI" id="CHEBI:33019"/>
        <dbReference type="ChEBI" id="CHEBI:78442"/>
        <dbReference type="ChEBI" id="CHEBI:78513"/>
        <dbReference type="ChEBI" id="CHEBI:456215"/>
        <dbReference type="EC" id="6.1.1.19"/>
    </reaction>
</comment>
<dbReference type="PANTHER" id="PTHR11956:SF5">
    <property type="entry name" value="ARGININE--TRNA LIGASE, CYTOPLASMIC"/>
    <property type="match status" value="1"/>
</dbReference>
<feature type="short sequence motif" description="'HIGH' region" evidence="11">
    <location>
        <begin position="122"/>
        <end position="132"/>
    </location>
</feature>
<proteinExistence type="inferred from homology"/>
<comment type="subcellular location">
    <subcellularLocation>
        <location evidence="1 11">Cytoplasm</location>
    </subcellularLocation>
</comment>
<gene>
    <name evidence="11 16" type="primary">argS</name>
    <name evidence="18" type="ORF">EGM181_07245</name>
    <name evidence="17" type="ORF">GTI89_01760</name>
    <name evidence="15" type="ORF">HWH42_11305</name>
    <name evidence="16" type="ORF">QRX88_07210</name>
</gene>
<dbReference type="HAMAP" id="MF_00123">
    <property type="entry name" value="Arg_tRNA_synth"/>
    <property type="match status" value="1"/>
</dbReference>
<dbReference type="SMART" id="SM01016">
    <property type="entry name" value="Arg_tRNA_synt_N"/>
    <property type="match status" value="1"/>
</dbReference>
<evidence type="ECO:0000256" key="2">
    <source>
        <dbReference type="ARBA" id="ARBA00005594"/>
    </source>
</evidence>
<dbReference type="Proteomes" id="UP000516696">
    <property type="component" value="Chromosome"/>
</dbReference>
<dbReference type="InterPro" id="IPR036695">
    <property type="entry name" value="Arg-tRNA-synth_N_sf"/>
</dbReference>
<evidence type="ECO:0000313" key="22">
    <source>
        <dbReference type="Proteomes" id="UP001241571"/>
    </source>
</evidence>
<dbReference type="InterPro" id="IPR035684">
    <property type="entry name" value="ArgRS_core"/>
</dbReference>
<dbReference type="GO" id="GO:0005524">
    <property type="term" value="F:ATP binding"/>
    <property type="evidence" value="ECO:0007669"/>
    <property type="project" value="UniProtKB-UniRule"/>
</dbReference>
<feature type="domain" description="DALR anticodon binding" evidence="13">
    <location>
        <begin position="450"/>
        <end position="563"/>
    </location>
</feature>
<dbReference type="Gene3D" id="3.40.50.620">
    <property type="entry name" value="HUPs"/>
    <property type="match status" value="1"/>
</dbReference>
<protein>
    <recommendedName>
        <fullName evidence="11">Arginine--tRNA ligase</fullName>
        <ecNumber evidence="11">6.1.1.19</ecNumber>
    </recommendedName>
    <alternativeName>
        <fullName evidence="11">Arginyl-tRNA synthetase</fullName>
        <shortName evidence="11">ArgRS</shortName>
    </alternativeName>
</protein>
<name>A0A2A4DE30_ENTGA</name>
<comment type="similarity">
    <text evidence="2 11 12">Belongs to the class-I aminoacyl-tRNA synthetase family.</text>
</comment>
<dbReference type="Pfam" id="PF03485">
    <property type="entry name" value="Arg_tRNA_synt_N"/>
    <property type="match status" value="1"/>
</dbReference>
<dbReference type="EMBL" id="WVTI01000001">
    <property type="protein sequence ID" value="MXS24817.1"/>
    <property type="molecule type" value="Genomic_DNA"/>
</dbReference>
<keyword evidence="5 11" id="KW-0436">Ligase</keyword>
<evidence type="ECO:0000313" key="15">
    <source>
        <dbReference type="EMBL" id="MBA0973150.1"/>
    </source>
</evidence>
<dbReference type="InterPro" id="IPR008909">
    <property type="entry name" value="DALR_anticod-bd"/>
</dbReference>
<keyword evidence="6 11" id="KW-0547">Nucleotide-binding</keyword>
<dbReference type="InterPro" id="IPR005148">
    <property type="entry name" value="Arg-tRNA-synth_N"/>
</dbReference>
<dbReference type="EMBL" id="JASUBT010000004">
    <property type="protein sequence ID" value="MDL4935496.1"/>
    <property type="molecule type" value="Genomic_DNA"/>
</dbReference>
<evidence type="ECO:0000256" key="10">
    <source>
        <dbReference type="ARBA" id="ARBA00049339"/>
    </source>
</evidence>
<dbReference type="GO" id="GO:0004814">
    <property type="term" value="F:arginine-tRNA ligase activity"/>
    <property type="evidence" value="ECO:0007669"/>
    <property type="project" value="UniProtKB-UniRule"/>
</dbReference>
<keyword evidence="4 11" id="KW-0963">Cytoplasm</keyword>
<dbReference type="InterPro" id="IPR014729">
    <property type="entry name" value="Rossmann-like_a/b/a_fold"/>
</dbReference>
<evidence type="ECO:0000259" key="14">
    <source>
        <dbReference type="SMART" id="SM01016"/>
    </source>
</evidence>
<evidence type="ECO:0000256" key="6">
    <source>
        <dbReference type="ARBA" id="ARBA00022741"/>
    </source>
</evidence>
<dbReference type="GO" id="GO:0006420">
    <property type="term" value="P:arginyl-tRNA aminoacylation"/>
    <property type="evidence" value="ECO:0007669"/>
    <property type="project" value="UniProtKB-UniRule"/>
</dbReference>
<dbReference type="Pfam" id="PF05746">
    <property type="entry name" value="DALR_1"/>
    <property type="match status" value="1"/>
</dbReference>
<dbReference type="GO" id="GO:0005737">
    <property type="term" value="C:cytoplasm"/>
    <property type="evidence" value="ECO:0007669"/>
    <property type="project" value="UniProtKB-SubCell"/>
</dbReference>
<dbReference type="SMART" id="SM00836">
    <property type="entry name" value="DALR_1"/>
    <property type="match status" value="1"/>
</dbReference>
<feature type="domain" description="Arginyl tRNA synthetase N-terminal" evidence="14">
    <location>
        <begin position="5"/>
        <end position="84"/>
    </location>
</feature>
<dbReference type="SUPFAM" id="SSF52374">
    <property type="entry name" value="Nucleotidylyl transferase"/>
    <property type="match status" value="1"/>
</dbReference>
<dbReference type="PANTHER" id="PTHR11956">
    <property type="entry name" value="ARGINYL-TRNA SYNTHETASE"/>
    <property type="match status" value="1"/>
</dbReference>
<evidence type="ECO:0000313" key="17">
    <source>
        <dbReference type="EMBL" id="MXS24817.1"/>
    </source>
</evidence>
<organism evidence="17 19">
    <name type="scientific">Enterococcus gallinarum</name>
    <dbReference type="NCBI Taxonomy" id="1353"/>
    <lineage>
        <taxon>Bacteria</taxon>
        <taxon>Bacillati</taxon>
        <taxon>Bacillota</taxon>
        <taxon>Bacilli</taxon>
        <taxon>Lactobacillales</taxon>
        <taxon>Enterococcaceae</taxon>
        <taxon>Enterococcus</taxon>
    </lineage>
</organism>
<evidence type="ECO:0000256" key="1">
    <source>
        <dbReference type="ARBA" id="ARBA00004496"/>
    </source>
</evidence>
<dbReference type="CDD" id="cd00671">
    <property type="entry name" value="ArgRS_core"/>
    <property type="match status" value="1"/>
</dbReference>
<evidence type="ECO:0000256" key="9">
    <source>
        <dbReference type="ARBA" id="ARBA00023146"/>
    </source>
</evidence>
<evidence type="ECO:0000313" key="19">
    <source>
        <dbReference type="Proteomes" id="UP000439965"/>
    </source>
</evidence>
<keyword evidence="8 11" id="KW-0648">Protein biosynthesis</keyword>
<accession>A0A2A4DE30</accession>
<evidence type="ECO:0000256" key="11">
    <source>
        <dbReference type="HAMAP-Rule" id="MF_00123"/>
    </source>
</evidence>
<reference evidence="16 22" key="4">
    <citation type="submission" date="2023-06" db="EMBL/GenBank/DDBJ databases">
        <title>Acute promotion of culturable opportunistic pathogens and persistent increase of antibiotic resistance following antibiotic exposure in mouse gut microbiota.</title>
        <authorList>
            <person name="Li L."/>
            <person name="Wang B."/>
            <person name="Sun Y."/>
            <person name="Wang M."/>
            <person name="Xu H."/>
        </authorList>
    </citation>
    <scope>NUCLEOTIDE SEQUENCE [LARGE SCALE GENOMIC DNA]</scope>
    <source>
        <strain evidence="16 22">CRI2_2</strain>
    </source>
</reference>
<dbReference type="InterPro" id="IPR009080">
    <property type="entry name" value="tRNAsynth_Ia_anticodon-bd"/>
</dbReference>
<evidence type="ECO:0000256" key="8">
    <source>
        <dbReference type="ARBA" id="ARBA00022917"/>
    </source>
</evidence>
<reference evidence="15 21" key="3">
    <citation type="submission" date="2020-06" db="EMBL/GenBank/DDBJ databases">
        <title>Crossreactivity between MHC class I-restricted antigens from cancer cells and an enterococcal bacteriophage.</title>
        <authorList>
            <person name="Fluckiger A."/>
            <person name="Daillere R."/>
            <person name="Sassi M."/>
            <person name="Cattoir V."/>
            <person name="Kroemer G."/>
            <person name="Zitvogel L."/>
        </authorList>
    </citation>
    <scope>NUCLEOTIDE SEQUENCE [LARGE SCALE GENOMIC DNA]</scope>
    <source>
        <strain evidence="15 21">EG4</strain>
    </source>
</reference>
<dbReference type="GeneID" id="93223718"/>
<dbReference type="FunFam" id="1.10.730.10:FF:000006">
    <property type="entry name" value="Arginyl-tRNA synthetase 2, mitochondrial"/>
    <property type="match status" value="1"/>
</dbReference>
<evidence type="ECO:0000256" key="12">
    <source>
        <dbReference type="RuleBase" id="RU363038"/>
    </source>
</evidence>
<dbReference type="NCBIfam" id="TIGR00456">
    <property type="entry name" value="argS"/>
    <property type="match status" value="1"/>
</dbReference>
<dbReference type="EMBL" id="CP050485">
    <property type="protein sequence ID" value="QOG27052.1"/>
    <property type="molecule type" value="Genomic_DNA"/>
</dbReference>
<evidence type="ECO:0000259" key="13">
    <source>
        <dbReference type="SMART" id="SM00836"/>
    </source>
</evidence>
<keyword evidence="9 11" id="KW-0030">Aminoacyl-tRNA synthetase</keyword>
<dbReference type="Proteomes" id="UP001241571">
    <property type="component" value="Unassembled WGS sequence"/>
</dbReference>
<dbReference type="FunFam" id="3.40.50.620:FF:000116">
    <property type="entry name" value="Arginine--tRNA ligase"/>
    <property type="match status" value="1"/>
</dbReference>
<sequence length="563" mass="63890">MNNKQIVAQAIYAAVKEDLTLEQVSQLLENPKTAEHGDVAFPAFALAKVYRKAPQQIASELAEKIDPASFEKIEVVGPYLNFFMNKEVISEHVLQTVLKEKNHYGDQSIGNQQAVPIDMSSPNIAKPISMGHLRSTVIGNSIGFILEKIGYQPIRINHLGDWGTQFGKLIVAYKKWGSEEAVKKEPINELLRLYVEFHEQAENDKALEDEARAWFKKLEDGDQEATELWQWFRDESLQEFNKIYDMLEVSFDSLNGEAFYNDKMTEVVELLEEKHLLQEDQGAEIVDLTAYDLNPALIRKSDGATLYITRDMAAALYRKRTYNFAKSLYVVGNEQSYHFKQLKAVLKEMGFDWSDDMHHIPFGLITKDGKKLSTRKGKIVLLEEVLNEAIESAKEQITEKNPGLANKDEVAKQVGVGAVVFHDLKNDRLNNFDFTLEEVVRFEGETGPYVQYSHARAMSILEKAQFDPANAQALALNDAESWEVIKLIQRYPETILQAADKYEPSVIAKHAIKLAQAFNKYYANVKILAEDAQKDARLALVYAVTVLLKEDLRLLGLHAPDKM</sequence>
<keyword evidence="7 11" id="KW-0067">ATP-binding</keyword>
<comment type="subunit">
    <text evidence="3 11">Monomer.</text>
</comment>
<dbReference type="Proteomes" id="UP000439965">
    <property type="component" value="Unassembled WGS sequence"/>
</dbReference>
<dbReference type="EC" id="6.1.1.19" evidence="11"/>
<evidence type="ECO:0000256" key="5">
    <source>
        <dbReference type="ARBA" id="ARBA00022598"/>
    </source>
</evidence>
<evidence type="ECO:0000313" key="18">
    <source>
        <dbReference type="EMBL" id="QOG27052.1"/>
    </source>
</evidence>
<dbReference type="RefSeq" id="WP_003126865.1">
    <property type="nucleotide sequence ID" value="NZ_BSYC01000002.1"/>
</dbReference>
<evidence type="ECO:0000313" key="16">
    <source>
        <dbReference type="EMBL" id="MDL4935496.1"/>
    </source>
</evidence>
<dbReference type="Gene3D" id="3.30.1360.70">
    <property type="entry name" value="Arginyl tRNA synthetase N-terminal domain"/>
    <property type="match status" value="1"/>
</dbReference>
<evidence type="ECO:0000313" key="21">
    <source>
        <dbReference type="Proteomes" id="UP000571857"/>
    </source>
</evidence>
<dbReference type="PRINTS" id="PR01038">
    <property type="entry name" value="TRNASYNTHARG"/>
</dbReference>
<dbReference type="Proteomes" id="UP000571857">
    <property type="component" value="Unassembled WGS sequence"/>
</dbReference>
<dbReference type="Pfam" id="PF00750">
    <property type="entry name" value="tRNA-synt_1d"/>
    <property type="match status" value="1"/>
</dbReference>
<dbReference type="SUPFAM" id="SSF47323">
    <property type="entry name" value="Anticodon-binding domain of a subclass of class I aminoacyl-tRNA synthetases"/>
    <property type="match status" value="1"/>
</dbReference>
<dbReference type="InterPro" id="IPR001278">
    <property type="entry name" value="Arg-tRNA-ligase"/>
</dbReference>
<reference evidence="18 20" key="2">
    <citation type="submission" date="2020-03" db="EMBL/GenBank/DDBJ databases">
        <title>Characterization of ganglioside-mimicking enterococci.</title>
        <authorList>
            <person name="Patry R.T."/>
            <person name="Nothaft H."/>
            <person name="Bridger R."/>
            <person name="Shajahan A."/>
            <person name="Huynh S."/>
            <person name="Sanchez S."/>
            <person name="Azadi P."/>
            <person name="Cooper K."/>
            <person name="Miller W.G."/>
            <person name="Parker C.T."/>
            <person name="Wells L."/>
            <person name="Szymanski C.M."/>
        </authorList>
    </citation>
    <scope>NUCLEOTIDE SEQUENCE [LARGE SCALE GENOMIC DNA]</scope>
    <source>
        <strain evidence="18 20">EGM181</strain>
    </source>
</reference>
<dbReference type="CDD" id="cd07956">
    <property type="entry name" value="Anticodon_Ia_Arg"/>
    <property type="match status" value="1"/>
</dbReference>
<dbReference type="AlphaFoldDB" id="A0A2A4DE30"/>
<evidence type="ECO:0000256" key="4">
    <source>
        <dbReference type="ARBA" id="ARBA00022490"/>
    </source>
</evidence>
<dbReference type="EMBL" id="JABXJK010000060">
    <property type="protein sequence ID" value="MBA0973150.1"/>
    <property type="molecule type" value="Genomic_DNA"/>
</dbReference>